<evidence type="ECO:0000313" key="3">
    <source>
        <dbReference type="Proteomes" id="UP000796761"/>
    </source>
</evidence>
<organism evidence="2 3">
    <name type="scientific">Zosterops borbonicus</name>
    <dbReference type="NCBI Taxonomy" id="364589"/>
    <lineage>
        <taxon>Eukaryota</taxon>
        <taxon>Metazoa</taxon>
        <taxon>Chordata</taxon>
        <taxon>Craniata</taxon>
        <taxon>Vertebrata</taxon>
        <taxon>Euteleostomi</taxon>
        <taxon>Archelosauria</taxon>
        <taxon>Archosauria</taxon>
        <taxon>Dinosauria</taxon>
        <taxon>Saurischia</taxon>
        <taxon>Theropoda</taxon>
        <taxon>Coelurosauria</taxon>
        <taxon>Aves</taxon>
        <taxon>Neognathae</taxon>
        <taxon>Neoaves</taxon>
        <taxon>Telluraves</taxon>
        <taxon>Australaves</taxon>
        <taxon>Passeriformes</taxon>
        <taxon>Sylvioidea</taxon>
        <taxon>Zosteropidae</taxon>
        <taxon>Zosterops</taxon>
    </lineage>
</organism>
<dbReference type="GO" id="GO:0006895">
    <property type="term" value="P:Golgi to endosome transport"/>
    <property type="evidence" value="ECO:0007669"/>
    <property type="project" value="InterPro"/>
</dbReference>
<accession>A0A8K1FS90</accession>
<evidence type="ECO:0000313" key="2">
    <source>
        <dbReference type="EMBL" id="TRZ04673.1"/>
    </source>
</evidence>
<dbReference type="InterPro" id="IPR056459">
    <property type="entry name" value="TPR_DOP1"/>
</dbReference>
<dbReference type="Proteomes" id="UP000796761">
    <property type="component" value="Unassembled WGS sequence"/>
</dbReference>
<name>A0A8K1FS90_9PASS</name>
<dbReference type="Pfam" id="PF24601">
    <property type="entry name" value="TPR_DOP1"/>
    <property type="match status" value="1"/>
</dbReference>
<dbReference type="PANTHER" id="PTHR14042:SF23">
    <property type="entry name" value="PROTEIN DOPEY-2"/>
    <property type="match status" value="1"/>
</dbReference>
<feature type="domain" description="DOP1-like TPR" evidence="1">
    <location>
        <begin position="3"/>
        <end position="30"/>
    </location>
</feature>
<dbReference type="GO" id="GO:0005802">
    <property type="term" value="C:trans-Golgi network"/>
    <property type="evidence" value="ECO:0007669"/>
    <property type="project" value="TreeGrafter"/>
</dbReference>
<protein>
    <recommendedName>
        <fullName evidence="1">DOP1-like TPR domain-containing protein</fullName>
    </recommendedName>
</protein>
<dbReference type="OrthoDB" id="297643at2759"/>
<sequence>FTSRRENVTPDYPLTLLEGLTTIGHFCLLDHPSPTKKSSCSAEPANLRNARNAILEELPRIVNTMSLLWSVIKREDSQKRPTDFFGTTKSSSSVYFKATKTLRTKILDFLNPLTAQLGMQLMAAVAAVWNSKKPHRSHSKTKILPVASASQLILVDLICALNTLKIDSILHLVKEVVKKPAQIKGEEKSSLVDIPVLQFCFAFIQSILNDFVTRTPTLENKKDQKDLQEVTQKILEAVGTVAGSSLEQTSWLSRNLEVKAQPQILPDEFNVEDVNDTSVAPSSMVSASAPSIYSVQALSLLAEVLASLLDVVYRSDEKEKAVPLISRLLYFVFPYLRNHR</sequence>
<evidence type="ECO:0000259" key="1">
    <source>
        <dbReference type="Pfam" id="PF24601"/>
    </source>
</evidence>
<dbReference type="AlphaFoldDB" id="A0A8K1FS90"/>
<comment type="caution">
    <text evidence="2">The sequence shown here is derived from an EMBL/GenBank/DDBJ whole genome shotgun (WGS) entry which is preliminary data.</text>
</comment>
<dbReference type="EMBL" id="SWJQ01018835">
    <property type="protein sequence ID" value="TRZ04673.1"/>
    <property type="molecule type" value="Genomic_DNA"/>
</dbReference>
<dbReference type="GO" id="GO:0005829">
    <property type="term" value="C:cytosol"/>
    <property type="evidence" value="ECO:0007669"/>
    <property type="project" value="GOC"/>
</dbReference>
<proteinExistence type="predicted"/>
<reference evidence="2" key="1">
    <citation type="submission" date="2019-04" db="EMBL/GenBank/DDBJ databases">
        <title>Genome assembly of Zosterops borbonicus 15179.</title>
        <authorList>
            <person name="Leroy T."/>
            <person name="Anselmetti Y."/>
            <person name="Tilak M.-K."/>
            <person name="Nabholz B."/>
        </authorList>
    </citation>
    <scope>NUCLEOTIDE SEQUENCE</scope>
    <source>
        <strain evidence="2">HGM_15179</strain>
        <tissue evidence="2">Muscle</tissue>
    </source>
</reference>
<dbReference type="GO" id="GO:0005768">
    <property type="term" value="C:endosome"/>
    <property type="evidence" value="ECO:0007669"/>
    <property type="project" value="TreeGrafter"/>
</dbReference>
<dbReference type="InterPro" id="IPR040314">
    <property type="entry name" value="DOP1"/>
</dbReference>
<feature type="non-terminal residue" evidence="2">
    <location>
        <position position="1"/>
    </location>
</feature>
<dbReference type="PANTHER" id="PTHR14042">
    <property type="entry name" value="DOPEY-RELATED"/>
    <property type="match status" value="1"/>
</dbReference>
<keyword evidence="3" id="KW-1185">Reference proteome</keyword>
<gene>
    <name evidence="2" type="ORF">HGM15179_022434</name>
</gene>